<dbReference type="STRING" id="1566387.QV13_27965"/>
<dbReference type="Gene3D" id="3.60.10.10">
    <property type="entry name" value="Endonuclease/exonuclease/phosphatase"/>
    <property type="match status" value="1"/>
</dbReference>
<organism evidence="2 3">
    <name type="scientific">Mesorhizobium hungaricum</name>
    <dbReference type="NCBI Taxonomy" id="1566387"/>
    <lineage>
        <taxon>Bacteria</taxon>
        <taxon>Pseudomonadati</taxon>
        <taxon>Pseudomonadota</taxon>
        <taxon>Alphaproteobacteria</taxon>
        <taxon>Hyphomicrobiales</taxon>
        <taxon>Phyllobacteriaceae</taxon>
        <taxon>Mesorhizobium</taxon>
    </lineage>
</organism>
<dbReference type="SUPFAM" id="SSF56219">
    <property type="entry name" value="DNase I-like"/>
    <property type="match status" value="1"/>
</dbReference>
<dbReference type="AlphaFoldDB" id="A0A1C2DF15"/>
<dbReference type="GO" id="GO:0006506">
    <property type="term" value="P:GPI anchor biosynthetic process"/>
    <property type="evidence" value="ECO:0007669"/>
    <property type="project" value="TreeGrafter"/>
</dbReference>
<reference evidence="2 3" key="1">
    <citation type="submission" date="2016-08" db="EMBL/GenBank/DDBJ databases">
        <title>Whole genome sequence of Mesorhizobium sp. strain UASWS1009 isolated from industrial sewage.</title>
        <authorList>
            <person name="Crovadore J."/>
            <person name="Calmin G."/>
            <person name="Chablais R."/>
            <person name="Cochard B."/>
            <person name="Lefort F."/>
        </authorList>
    </citation>
    <scope>NUCLEOTIDE SEQUENCE [LARGE SCALE GENOMIC DNA]</scope>
    <source>
        <strain evidence="2 3">UASWS1009</strain>
    </source>
</reference>
<evidence type="ECO:0000313" key="3">
    <source>
        <dbReference type="Proteomes" id="UP000094412"/>
    </source>
</evidence>
<accession>A0A1C2DF15</accession>
<dbReference type="GO" id="GO:0004519">
    <property type="term" value="F:endonuclease activity"/>
    <property type="evidence" value="ECO:0007669"/>
    <property type="project" value="UniProtKB-KW"/>
</dbReference>
<sequence length="289" mass="31685">MRVVTYNIQYGIGLDGRYDLARIVDAVRGADVIALQEVTRNNPKNGGHDMVAAIMEALPDYFAVYGSNFEANAGSAVIGGRARTVTFQLGNMVLSKTPIHLSRNLLLPRGRSIGAMNFQRGALEALIETPLGFVRFYSTHLDHRNPLERARQVRFLRERLLNHALEGGALSGLGEIGLPEPPCPEAYVVMGDFNMLPGSPEYVELAGLPDHEFGLPLSVDLAVDAAARLGSSGADLVTWVDPDRPKDESRHKRIDYIFTSASLAGSLKRLWVDREAEGSDHLPVWLEVN</sequence>
<dbReference type="PANTHER" id="PTHR14859:SF1">
    <property type="entry name" value="PGAP2-INTERACTING PROTEIN"/>
    <property type="match status" value="1"/>
</dbReference>
<dbReference type="EMBL" id="MDEO01000036">
    <property type="protein sequence ID" value="OCX13338.1"/>
    <property type="molecule type" value="Genomic_DNA"/>
</dbReference>
<feature type="domain" description="Endonuclease/exonuclease/phosphatase" evidence="1">
    <location>
        <begin position="4"/>
        <end position="281"/>
    </location>
</feature>
<gene>
    <name evidence="2" type="ORF">QV13_27965</name>
</gene>
<proteinExistence type="predicted"/>
<comment type="caution">
    <text evidence="2">The sequence shown here is derived from an EMBL/GenBank/DDBJ whole genome shotgun (WGS) entry which is preliminary data.</text>
</comment>
<keyword evidence="2" id="KW-0255">Endonuclease</keyword>
<keyword evidence="2" id="KW-0540">Nuclease</keyword>
<keyword evidence="2" id="KW-0378">Hydrolase</keyword>
<dbReference type="RefSeq" id="WP_024923006.1">
    <property type="nucleotide sequence ID" value="NZ_MDEO01000036.1"/>
</dbReference>
<protein>
    <submittedName>
        <fullName evidence="2">Endonuclease</fullName>
    </submittedName>
</protein>
<evidence type="ECO:0000313" key="2">
    <source>
        <dbReference type="EMBL" id="OCX13338.1"/>
    </source>
</evidence>
<dbReference type="Proteomes" id="UP000094412">
    <property type="component" value="Unassembled WGS sequence"/>
</dbReference>
<dbReference type="InterPro" id="IPR036691">
    <property type="entry name" value="Endo/exonu/phosph_ase_sf"/>
</dbReference>
<dbReference type="PANTHER" id="PTHR14859">
    <property type="entry name" value="CALCOFLUOR WHITE HYPERSENSITIVE PROTEIN PRECURSOR"/>
    <property type="match status" value="1"/>
</dbReference>
<name>A0A1C2DF15_9HYPH</name>
<evidence type="ECO:0000259" key="1">
    <source>
        <dbReference type="Pfam" id="PF03372"/>
    </source>
</evidence>
<keyword evidence="3" id="KW-1185">Reference proteome</keyword>
<dbReference type="OrthoDB" id="155529at2"/>
<dbReference type="Pfam" id="PF03372">
    <property type="entry name" value="Exo_endo_phos"/>
    <property type="match status" value="1"/>
</dbReference>
<dbReference type="InterPro" id="IPR005135">
    <property type="entry name" value="Endo/exonuclease/phosphatase"/>
</dbReference>
<dbReference type="InterPro" id="IPR051916">
    <property type="entry name" value="GPI-anchor_lipid_remodeler"/>
</dbReference>
<dbReference type="GO" id="GO:0016020">
    <property type="term" value="C:membrane"/>
    <property type="evidence" value="ECO:0007669"/>
    <property type="project" value="GOC"/>
</dbReference>